<evidence type="ECO:0000256" key="1">
    <source>
        <dbReference type="SAM" id="SignalP"/>
    </source>
</evidence>
<dbReference type="OrthoDB" id="8005757at2"/>
<dbReference type="PROSITE" id="PS51318">
    <property type="entry name" value="TAT"/>
    <property type="match status" value="1"/>
</dbReference>
<dbReference type="InterPro" id="IPR006311">
    <property type="entry name" value="TAT_signal"/>
</dbReference>
<evidence type="ECO:0000313" key="3">
    <source>
        <dbReference type="Proteomes" id="UP000006589"/>
    </source>
</evidence>
<reference evidence="2 3" key="1">
    <citation type="submission" date="2008-03" db="EMBL/GenBank/DDBJ databases">
        <title>Complete sequence of chromosome of Methylobacterium radiotolerans JCM 2831.</title>
        <authorList>
            <consortium name="US DOE Joint Genome Institute"/>
            <person name="Copeland A."/>
            <person name="Lucas S."/>
            <person name="Lapidus A."/>
            <person name="Glavina del Rio T."/>
            <person name="Dalin E."/>
            <person name="Tice H."/>
            <person name="Bruce D."/>
            <person name="Goodwin L."/>
            <person name="Pitluck S."/>
            <person name="Kiss H."/>
            <person name="Brettin T."/>
            <person name="Detter J.C."/>
            <person name="Han C."/>
            <person name="Kuske C.R."/>
            <person name="Schmutz J."/>
            <person name="Larimer F."/>
            <person name="Land M."/>
            <person name="Hauser L."/>
            <person name="Kyrpides N."/>
            <person name="Mikhailova N."/>
            <person name="Marx C.J."/>
            <person name="Richardson P."/>
        </authorList>
    </citation>
    <scope>NUCLEOTIDE SEQUENCE [LARGE SCALE GENOMIC DNA]</scope>
    <source>
        <strain evidence="3">ATCC 27329 / DSM 1819 / JCM 2831 / NBRC 15690 / NCIMB 10815 / 0-1</strain>
    </source>
</reference>
<evidence type="ECO:0000313" key="2">
    <source>
        <dbReference type="EMBL" id="ACB23976.1"/>
    </source>
</evidence>
<feature type="chain" id="PRO_5002765473" description="Secreted protein" evidence="1">
    <location>
        <begin position="26"/>
        <end position="120"/>
    </location>
</feature>
<keyword evidence="1" id="KW-0732">Signal</keyword>
<dbReference type="Proteomes" id="UP000006589">
    <property type="component" value="Chromosome"/>
</dbReference>
<evidence type="ECO:0008006" key="4">
    <source>
        <dbReference type="Google" id="ProtNLM"/>
    </source>
</evidence>
<name>B1LUF8_METRJ</name>
<proteinExistence type="predicted"/>
<dbReference type="AlphaFoldDB" id="B1LUF8"/>
<dbReference type="KEGG" id="mrd:Mrad2831_1981"/>
<dbReference type="GeneID" id="43529470"/>
<dbReference type="EMBL" id="CP001001">
    <property type="protein sequence ID" value="ACB23976.1"/>
    <property type="molecule type" value="Genomic_DNA"/>
</dbReference>
<organism evidence="2 3">
    <name type="scientific">Methylobacterium radiotolerans (strain ATCC 27329 / DSM 1819 / JCM 2831 / NBRC 15690 / NCIMB 10815 / 0-1)</name>
    <dbReference type="NCBI Taxonomy" id="426355"/>
    <lineage>
        <taxon>Bacteria</taxon>
        <taxon>Pseudomonadati</taxon>
        <taxon>Pseudomonadota</taxon>
        <taxon>Alphaproteobacteria</taxon>
        <taxon>Hyphomicrobiales</taxon>
        <taxon>Methylobacteriaceae</taxon>
        <taxon>Methylobacterium</taxon>
    </lineage>
</organism>
<gene>
    <name evidence="2" type="ordered locus">Mrad2831_1981</name>
</gene>
<dbReference type="STRING" id="426355.Mrad2831_1981"/>
<protein>
    <recommendedName>
        <fullName evidence="4">Secreted protein</fullName>
    </recommendedName>
</protein>
<accession>B1LUF8</accession>
<dbReference type="RefSeq" id="WP_012318960.1">
    <property type="nucleotide sequence ID" value="NC_010505.1"/>
</dbReference>
<dbReference type="HOGENOM" id="CLU_2046963_0_0_5"/>
<feature type="signal peptide" evidence="1">
    <location>
        <begin position="1"/>
        <end position="25"/>
    </location>
</feature>
<sequence length="120" mass="12889">MTASTRRAALGAILAAPLASVPAVASLTSDLAAACNEAAKRWIYVTDRRHPAELFTDEQIDVEINHCTAVLERCIQEPSQSLPELAAKARLMIAEHDDGDQFVGHRALIVLLNEVVALCG</sequence>